<organism evidence="1">
    <name type="scientific">Phytophthora nicotianae</name>
    <name type="common">Potato buckeye rot agent</name>
    <name type="synonym">Phytophthora parasitica</name>
    <dbReference type="NCBI Taxonomy" id="4792"/>
    <lineage>
        <taxon>Eukaryota</taxon>
        <taxon>Sar</taxon>
        <taxon>Stramenopiles</taxon>
        <taxon>Oomycota</taxon>
        <taxon>Peronosporomycetes</taxon>
        <taxon>Peronosporales</taxon>
        <taxon>Peronosporaceae</taxon>
        <taxon>Phytophthora</taxon>
    </lineage>
</organism>
<proteinExistence type="predicted"/>
<evidence type="ECO:0000313" key="1">
    <source>
        <dbReference type="EMBL" id="ETL95350.1"/>
    </source>
</evidence>
<dbReference type="EMBL" id="KI679103">
    <property type="protein sequence ID" value="ETL95350.1"/>
    <property type="molecule type" value="Genomic_DNA"/>
</dbReference>
<accession>W2LF99</accession>
<dbReference type="Proteomes" id="UP000054423">
    <property type="component" value="Unassembled WGS sequence"/>
</dbReference>
<dbReference type="AlphaFoldDB" id="W2LF99"/>
<reference evidence="1" key="1">
    <citation type="submission" date="2013-11" db="EMBL/GenBank/DDBJ databases">
        <title>The Genome Sequence of Phytophthora parasitica CHvinca01.</title>
        <authorList>
            <consortium name="The Broad Institute Genomics Platform"/>
            <person name="Russ C."/>
            <person name="Tyler B."/>
            <person name="Panabieres F."/>
            <person name="Shan W."/>
            <person name="Tripathy S."/>
            <person name="Grunwald N."/>
            <person name="Machado M."/>
            <person name="Johnson C.S."/>
            <person name="Arredondo F."/>
            <person name="Hong C."/>
            <person name="Coffey M."/>
            <person name="Young S.K."/>
            <person name="Zeng Q."/>
            <person name="Gargeya S."/>
            <person name="Fitzgerald M."/>
            <person name="Abouelleil A."/>
            <person name="Alvarado L."/>
            <person name="Chapman S.B."/>
            <person name="Gainer-Dewar J."/>
            <person name="Goldberg J."/>
            <person name="Griggs A."/>
            <person name="Gujja S."/>
            <person name="Hansen M."/>
            <person name="Howarth C."/>
            <person name="Imamovic A."/>
            <person name="Ireland A."/>
            <person name="Larimer J."/>
            <person name="McCowan C."/>
            <person name="Murphy C."/>
            <person name="Pearson M."/>
            <person name="Poon T.W."/>
            <person name="Priest M."/>
            <person name="Roberts A."/>
            <person name="Saif S."/>
            <person name="Shea T."/>
            <person name="Sykes S."/>
            <person name="Wortman J."/>
            <person name="Nusbaum C."/>
            <person name="Birren B."/>
        </authorList>
    </citation>
    <scope>NUCLEOTIDE SEQUENCE [LARGE SCALE GENOMIC DNA]</scope>
    <source>
        <strain evidence="1">CHvinca01</strain>
    </source>
</reference>
<name>W2LF99_PHYNI</name>
<protein>
    <submittedName>
        <fullName evidence="1">Uncharacterized protein</fullName>
    </submittedName>
</protein>
<sequence length="381" mass="43695">MEEKENVSPESAVELLNQPLTQPCSNQSGTDLLLSLPLLYLDTQFSAPTPYSDTGTQPSSAQDGSPRVVSETLVRTGSTDPVAYPASTENLSEDGKGGWSKRVFSDKDMAILQLQSTKTYLPWFKDFDPFIIGYKPAGTRVALFDCSALGGVLVDTDKSRSHFLVDAFFRMRYYEADQDFLNEQAKHVSHDSLSNSWNECVVAMEEGHALWFSKLHELEENFFNFNVEGMKIKIHLKSIEDCGRCCLRAHYQCPMCYSDSARASKETRKTMSPELFEMLIHFKTNWENHVQVEKDQALLDRLDVDTLTRQAESSYDKLWFDQRMRNTDSEVFKNYRMNHGLARQLSATKDHENNLQRFVRELKDNVDAFKRKLKETGVSRR</sequence>
<gene>
    <name evidence="1" type="ORF">L917_06833</name>
</gene>
<dbReference type="VEuPathDB" id="FungiDB:PPTG_14967"/>